<dbReference type="EMBL" id="KZ987759">
    <property type="protein sequence ID" value="RKP15083.1"/>
    <property type="molecule type" value="Genomic_DNA"/>
</dbReference>
<comment type="similarity">
    <text evidence="1">Belongs to the multicopper oxidase family.</text>
</comment>
<evidence type="ECO:0000313" key="8">
    <source>
        <dbReference type="EMBL" id="RKP15083.1"/>
    </source>
</evidence>
<evidence type="ECO:0000313" key="9">
    <source>
        <dbReference type="Proteomes" id="UP000267251"/>
    </source>
</evidence>
<organism evidence="8 9">
    <name type="scientific">Piptocephalis cylindrospora</name>
    <dbReference type="NCBI Taxonomy" id="1907219"/>
    <lineage>
        <taxon>Eukaryota</taxon>
        <taxon>Fungi</taxon>
        <taxon>Fungi incertae sedis</taxon>
        <taxon>Zoopagomycota</taxon>
        <taxon>Zoopagomycotina</taxon>
        <taxon>Zoopagomycetes</taxon>
        <taxon>Zoopagales</taxon>
        <taxon>Piptocephalidaceae</taxon>
        <taxon>Piptocephalis</taxon>
    </lineage>
</organism>
<dbReference type="Pfam" id="PF00394">
    <property type="entry name" value="Cu-oxidase"/>
    <property type="match status" value="1"/>
</dbReference>
<feature type="domain" description="Plastocyanin-like" evidence="7">
    <location>
        <begin position="12"/>
        <end position="122"/>
    </location>
</feature>
<keyword evidence="3" id="KW-0560">Oxidoreductase</keyword>
<dbReference type="Pfam" id="PF07732">
    <property type="entry name" value="Cu-oxidase_3"/>
    <property type="match status" value="1"/>
</dbReference>
<dbReference type="OrthoDB" id="2121828at2759"/>
<dbReference type="Pfam" id="PF07731">
    <property type="entry name" value="Cu-oxidase_2"/>
    <property type="match status" value="1"/>
</dbReference>
<dbReference type="AlphaFoldDB" id="A0A4P9Y7P7"/>
<dbReference type="PANTHER" id="PTHR11709:SF511">
    <property type="entry name" value="LACCASE"/>
    <property type="match status" value="1"/>
</dbReference>
<dbReference type="FunFam" id="2.60.40.420:FF:000045">
    <property type="entry name" value="Laccase 2"/>
    <property type="match status" value="1"/>
</dbReference>
<evidence type="ECO:0000259" key="5">
    <source>
        <dbReference type="Pfam" id="PF00394"/>
    </source>
</evidence>
<proteinExistence type="inferred from homology"/>
<dbReference type="InterPro" id="IPR008972">
    <property type="entry name" value="Cupredoxin"/>
</dbReference>
<keyword evidence="9" id="KW-1185">Reference proteome</keyword>
<protein>
    <submittedName>
        <fullName evidence="8">Cupredoxin</fullName>
    </submittedName>
</protein>
<dbReference type="SUPFAM" id="SSF49503">
    <property type="entry name" value="Cupredoxins"/>
    <property type="match status" value="3"/>
</dbReference>
<keyword evidence="2" id="KW-0479">Metal-binding</keyword>
<keyword evidence="4" id="KW-0186">Copper</keyword>
<evidence type="ECO:0000259" key="6">
    <source>
        <dbReference type="Pfam" id="PF07731"/>
    </source>
</evidence>
<evidence type="ECO:0000256" key="3">
    <source>
        <dbReference type="ARBA" id="ARBA00023002"/>
    </source>
</evidence>
<dbReference type="GO" id="GO:0016491">
    <property type="term" value="F:oxidoreductase activity"/>
    <property type="evidence" value="ECO:0007669"/>
    <property type="project" value="UniProtKB-KW"/>
</dbReference>
<evidence type="ECO:0000256" key="2">
    <source>
        <dbReference type="ARBA" id="ARBA00022723"/>
    </source>
</evidence>
<accession>A0A4P9Y7P7</accession>
<dbReference type="Proteomes" id="UP000267251">
    <property type="component" value="Unassembled WGS sequence"/>
</dbReference>
<dbReference type="InterPro" id="IPR045087">
    <property type="entry name" value="Cu-oxidase_fam"/>
</dbReference>
<feature type="domain" description="Plastocyanin-like" evidence="6">
    <location>
        <begin position="365"/>
        <end position="479"/>
    </location>
</feature>
<dbReference type="InterPro" id="IPR001117">
    <property type="entry name" value="Cu-oxidase_2nd"/>
</dbReference>
<dbReference type="GO" id="GO:0005507">
    <property type="term" value="F:copper ion binding"/>
    <property type="evidence" value="ECO:0007669"/>
    <property type="project" value="InterPro"/>
</dbReference>
<gene>
    <name evidence="8" type="ORF">BJ684DRAFT_5398</name>
</gene>
<evidence type="ECO:0000256" key="4">
    <source>
        <dbReference type="ARBA" id="ARBA00023008"/>
    </source>
</evidence>
<dbReference type="InterPro" id="IPR011706">
    <property type="entry name" value="Cu-oxidase_C"/>
</dbReference>
<dbReference type="PANTHER" id="PTHR11709">
    <property type="entry name" value="MULTI-COPPER OXIDASE"/>
    <property type="match status" value="1"/>
</dbReference>
<dbReference type="InterPro" id="IPR033138">
    <property type="entry name" value="Cu_oxidase_CS"/>
</dbReference>
<dbReference type="PROSITE" id="PS00079">
    <property type="entry name" value="MULTICOPPER_OXIDASE1"/>
    <property type="match status" value="1"/>
</dbReference>
<evidence type="ECO:0000256" key="1">
    <source>
        <dbReference type="ARBA" id="ARBA00010609"/>
    </source>
</evidence>
<dbReference type="InterPro" id="IPR002355">
    <property type="entry name" value="Cu_oxidase_Cu_BS"/>
</dbReference>
<dbReference type="Gene3D" id="2.60.40.420">
    <property type="entry name" value="Cupredoxins - blue copper proteins"/>
    <property type="match status" value="3"/>
</dbReference>
<dbReference type="PROSITE" id="PS00080">
    <property type="entry name" value="MULTICOPPER_OXIDASE2"/>
    <property type="match status" value="1"/>
</dbReference>
<name>A0A4P9Y7P7_9FUNG</name>
<feature type="domain" description="Plastocyanin-like" evidence="5">
    <location>
        <begin position="132"/>
        <end position="268"/>
    </location>
</feature>
<dbReference type="InterPro" id="IPR011707">
    <property type="entry name" value="Cu-oxidase-like_N"/>
</dbReference>
<sequence length="487" mass="55783">RKYEFVISEIIAAPDGYSRAIYAINGQYPGPPIVVNKGDKAIIQVTNELPVPTSLHVHGMFQRGTPWHDGVTGGTQCPIPVYETFTYEIDTSEQFGTTWYHSHTSSQYADGILGPFIIQSPDDPNKDLYDEELLVVLTDWYHAPAHKLLKIYLTPESNGNSPTPDSALINGKNRFNCFALQAEGTFHFVPGRRYRIRIINASNDSAFTFSIDGHRLTVIEADMTPMRPYTVDRISVHVAQRYSVIVEANAAVDNYWMRAELSDKCMFVHNNLLDRMVLAEVRYKGSRKGEPTSEPVDQVKETQCVDLDYRHLSPVEPQKAEPATKQYTMNFYFNPDENGMKRGYVNNSTYIIEPYNPILNDIFFGQRDFPDSANVIFLEKDEVIELVLNNFWGREHPFHLHGHDFQVLSWNTSSQYDPVRSPEIYSMENPLRRDTSTIPARGYSVIRFRSNNPGLWAFHCHIDWHMEDGLLVNFVEQPDAVEMMRAP</sequence>
<feature type="non-terminal residue" evidence="8">
    <location>
        <position position="487"/>
    </location>
</feature>
<reference evidence="9" key="1">
    <citation type="journal article" date="2018" name="Nat. Microbiol.">
        <title>Leveraging single-cell genomics to expand the fungal tree of life.</title>
        <authorList>
            <person name="Ahrendt S.R."/>
            <person name="Quandt C.A."/>
            <person name="Ciobanu D."/>
            <person name="Clum A."/>
            <person name="Salamov A."/>
            <person name="Andreopoulos B."/>
            <person name="Cheng J.F."/>
            <person name="Woyke T."/>
            <person name="Pelin A."/>
            <person name="Henrissat B."/>
            <person name="Reynolds N.K."/>
            <person name="Benny G.L."/>
            <person name="Smith M.E."/>
            <person name="James T.Y."/>
            <person name="Grigoriev I.V."/>
        </authorList>
    </citation>
    <scope>NUCLEOTIDE SEQUENCE [LARGE SCALE GENOMIC DNA]</scope>
</reference>
<evidence type="ECO:0000259" key="7">
    <source>
        <dbReference type="Pfam" id="PF07732"/>
    </source>
</evidence>
<feature type="non-terminal residue" evidence="8">
    <location>
        <position position="1"/>
    </location>
</feature>